<evidence type="ECO:0000313" key="15">
    <source>
        <dbReference type="EMBL" id="CAE2323517.1"/>
    </source>
</evidence>
<accession>A0A7S4P501</accession>
<evidence type="ECO:0000259" key="14">
    <source>
        <dbReference type="PROSITE" id="PS51722"/>
    </source>
</evidence>
<dbReference type="PROSITE" id="PS50886">
    <property type="entry name" value="TRBD"/>
    <property type="match status" value="1"/>
</dbReference>
<evidence type="ECO:0000259" key="13">
    <source>
        <dbReference type="PROSITE" id="PS50886"/>
    </source>
</evidence>
<dbReference type="Pfam" id="PF01588">
    <property type="entry name" value="tRNA_bind"/>
    <property type="match status" value="1"/>
</dbReference>
<dbReference type="InterPro" id="IPR005225">
    <property type="entry name" value="Small_GTP-bd"/>
</dbReference>
<dbReference type="SUPFAM" id="SSF52540">
    <property type="entry name" value="P-loop containing nucleoside triphosphate hydrolases"/>
    <property type="match status" value="1"/>
</dbReference>
<feature type="domain" description="TRNA-binding" evidence="13">
    <location>
        <begin position="287"/>
        <end position="402"/>
    </location>
</feature>
<dbReference type="SUPFAM" id="SSF50249">
    <property type="entry name" value="Nucleic acid-binding proteins"/>
    <property type="match status" value="1"/>
</dbReference>
<dbReference type="GO" id="GO:0005739">
    <property type="term" value="C:mitochondrion"/>
    <property type="evidence" value="ECO:0007669"/>
    <property type="project" value="TreeGrafter"/>
</dbReference>
<dbReference type="InterPro" id="IPR000795">
    <property type="entry name" value="T_Tr_GTP-bd_dom"/>
</dbReference>
<dbReference type="GO" id="GO:0009507">
    <property type="term" value="C:chloroplast"/>
    <property type="evidence" value="ECO:0007669"/>
    <property type="project" value="UniProtKB-SubCell"/>
</dbReference>
<keyword evidence="4" id="KW-0396">Initiation factor</keyword>
<dbReference type="NCBIfam" id="TIGR00231">
    <property type="entry name" value="small_GTP"/>
    <property type="match status" value="1"/>
</dbReference>
<evidence type="ECO:0000256" key="8">
    <source>
        <dbReference type="ARBA" id="ARBA00022884"/>
    </source>
</evidence>
<dbReference type="FunFam" id="2.40.30.10:FF:000013">
    <property type="entry name" value="eukaryotic translation initiation factor 5B"/>
    <property type="match status" value="1"/>
</dbReference>
<evidence type="ECO:0000256" key="5">
    <source>
        <dbReference type="ARBA" id="ARBA00022555"/>
    </source>
</evidence>
<dbReference type="Gene3D" id="3.40.50.10050">
    <property type="entry name" value="Translation initiation factor IF- 2, domain 3"/>
    <property type="match status" value="1"/>
</dbReference>
<dbReference type="PANTHER" id="PTHR43381">
    <property type="entry name" value="TRANSLATION INITIATION FACTOR IF-2-RELATED"/>
    <property type="match status" value="1"/>
</dbReference>
<feature type="compositionally biased region" description="Basic and acidic residues" evidence="12">
    <location>
        <begin position="613"/>
        <end position="647"/>
    </location>
</feature>
<dbReference type="FunFam" id="3.40.50.300:FF:000112">
    <property type="entry name" value="Eukaryotic translation initiation factor 5B"/>
    <property type="match status" value="1"/>
</dbReference>
<comment type="subcellular location">
    <subcellularLocation>
        <location evidence="1">Plastid</location>
        <location evidence="1">Chloroplast</location>
    </subcellularLocation>
</comment>
<dbReference type="InterPro" id="IPR002547">
    <property type="entry name" value="tRNA-bd_dom"/>
</dbReference>
<dbReference type="PRINTS" id="PR00315">
    <property type="entry name" value="ELONGATNFCT"/>
</dbReference>
<dbReference type="InterPro" id="IPR033714">
    <property type="entry name" value="tRNA_bind_bactPheRS"/>
</dbReference>
<dbReference type="Gene3D" id="2.40.30.10">
    <property type="entry name" value="Translation factors"/>
    <property type="match status" value="2"/>
</dbReference>
<dbReference type="Gene3D" id="3.40.50.300">
    <property type="entry name" value="P-loop containing nucleotide triphosphate hydrolases"/>
    <property type="match status" value="1"/>
</dbReference>
<sequence length="1366" mass="152560">MGYGGMPRKKKDDIDWDNLETEVAEVEKQPEQSGQGQSKTQAKKDKRAKKKGGKGDDDDDDKPFNNVADEDEEDDAIAKPAKKGKDKKGGKGKPASFADLPNEDDEDASEPEEPVSKPASKKQGKGKVDFAALLPDEDEQDEDADEEDEEEEAPKANGKSKKPNAKKVDDEDEDEDTPKKGKGKSQGKSKVVASFAALSMEDEEEDEKDEDEEMEVEEEESSKASKKKSKKKESKKVCRTLVAKSFDPPRHQEETKEERKGGGSELELPSLTLEEQKLLKDAVKKSGRPFEGVVVGLIQSCNKHPKADNLMILQVSDGGFGNAQVITNAKNVAEGLKVAFAPVGAEIFDEELGAGTTTVKSVKLKGINSAGMLCSGKLLGLNEEEGQALVFPDNTPLGLGVAEAYYRVLHPEMLQALKDHAEAERKAIEERAAAKKAEQEAKKAAAAAASAAGGGEEEGEGEEKAGESSKNKKKKGKGDGDSKPKNAKLAALQEMQRLLREEEERIRKMEEERKKEEEEALRLQQEMEAAEEERKRLKKERKKEKEEQLRREGKLLSKKQKEQQAKNEAFRKTLEEQGMVPPRINNESDDEEEKGNEAGNNQTKKLSKNEILQLEKERKQKQRALQEERERKKREEEEARLKAEQLAKELANVQDNWEDDEDADQGKDEEDSSEDSGSGSEYDSDGNKLSKTQRRTRKAKKAAQARRMKQMETNLQKKSKDNLRCPVVCVLGHVDTGKTKILDKIRRTNVQDGEAGGITQQIGASFFPIDAITEKTRPVMELHKVEYNVPGLLIIDTPGHESFTNLRTRGSSLCDLAVLVVDIMHGLEPQTIESIGLLKKRRAPFVIALNKIDRLYGWEPHPELPVQQALEMQADSVKAEFQQRYDFAVRQLQEQGLNACVFYENQDVRTFLNVVPTSAISGDGMMDLLFLLSTLPAKMLIDKIMYHENLECTVLEVKAIEGLGTTMDVIVVNGKLKEKQKIVVCGLEGPIVTQIRSLLTPQPMKEMRVKTPYIHHQEIKGAIGVKICANGIERALAGSNLYVVGEDDDEEELKDEVMKDLGGILKKVKKNEDGVYVQASTLGSLEALLEFLERPGEDRDGNPNPPIPVSGIGIGPVSKYDVMRCGVMLEREREWVKMCEKEYAQVGEWVSGNPLNSFKEAYACILAFDVPVLPDAERSAKEIGIPIYTAEIIYHLFDAFTKRVADIKAKKKEEAKKKALYPVVFKIVDERCVFNKKDPYILGIDVVEGTLKLGLPVVIPNVKWTGDAKTQTAATELLEFGQVMSIEKDKKAIDSATRASGNVAIRIEQRKNMKEYTFGRHWTHESLFVSRLNRESIDLLKEHFRDEVPKEDWKLVVKLKKLLNIP</sequence>
<feature type="compositionally biased region" description="Acidic residues" evidence="12">
    <location>
        <begin position="656"/>
        <end position="674"/>
    </location>
</feature>
<keyword evidence="3" id="KW-0150">Chloroplast</keyword>
<dbReference type="CDD" id="cd03703">
    <property type="entry name" value="aeIF5B_II"/>
    <property type="match status" value="1"/>
</dbReference>
<dbReference type="PROSITE" id="PS51722">
    <property type="entry name" value="G_TR_2"/>
    <property type="match status" value="1"/>
</dbReference>
<organism evidence="15">
    <name type="scientific">Guillardia theta</name>
    <name type="common">Cryptophyte</name>
    <name type="synonym">Cryptomonas phi</name>
    <dbReference type="NCBI Taxonomy" id="55529"/>
    <lineage>
        <taxon>Eukaryota</taxon>
        <taxon>Cryptophyceae</taxon>
        <taxon>Pyrenomonadales</taxon>
        <taxon>Geminigeraceae</taxon>
        <taxon>Guillardia</taxon>
    </lineage>
</organism>
<dbReference type="PANTHER" id="PTHR43381:SF4">
    <property type="entry name" value="EUKARYOTIC TRANSLATION INITIATION FACTOR 5B"/>
    <property type="match status" value="1"/>
</dbReference>
<dbReference type="SUPFAM" id="SSF52156">
    <property type="entry name" value="Initiation factor IF2/eIF5b, domain 3"/>
    <property type="match status" value="1"/>
</dbReference>
<dbReference type="SUPFAM" id="SSF50447">
    <property type="entry name" value="Translation proteins"/>
    <property type="match status" value="1"/>
</dbReference>
<keyword evidence="7" id="KW-0547">Nucleotide-binding</keyword>
<dbReference type="CDD" id="cd02796">
    <property type="entry name" value="tRNA_bind_bactPheRS"/>
    <property type="match status" value="1"/>
</dbReference>
<feature type="compositionally biased region" description="Polar residues" evidence="12">
    <location>
        <begin position="31"/>
        <end position="40"/>
    </location>
</feature>
<evidence type="ECO:0008006" key="16">
    <source>
        <dbReference type="Google" id="ProtNLM"/>
    </source>
</evidence>
<evidence type="ECO:0000256" key="1">
    <source>
        <dbReference type="ARBA" id="ARBA00004229"/>
    </source>
</evidence>
<evidence type="ECO:0000256" key="7">
    <source>
        <dbReference type="ARBA" id="ARBA00022741"/>
    </source>
</evidence>
<protein>
    <recommendedName>
        <fullName evidence="16">Eukaryotic translation initiation factor 5B</fullName>
    </recommendedName>
</protein>
<dbReference type="InterPro" id="IPR036925">
    <property type="entry name" value="TIF_IF2_dom3_sf"/>
</dbReference>
<feature type="compositionally biased region" description="Basic residues" evidence="12">
    <location>
        <begin position="80"/>
        <end position="91"/>
    </location>
</feature>
<evidence type="ECO:0000256" key="6">
    <source>
        <dbReference type="ARBA" id="ARBA00022640"/>
    </source>
</evidence>
<keyword evidence="5 11" id="KW-0820">tRNA-binding</keyword>
<dbReference type="InterPro" id="IPR023115">
    <property type="entry name" value="TIF_IF2_dom3"/>
</dbReference>
<dbReference type="GO" id="GO:0000049">
    <property type="term" value="F:tRNA binding"/>
    <property type="evidence" value="ECO:0007669"/>
    <property type="project" value="UniProtKB-UniRule"/>
</dbReference>
<keyword evidence="9" id="KW-0648">Protein biosynthesis</keyword>
<feature type="compositionally biased region" description="Acidic residues" evidence="12">
    <location>
        <begin position="101"/>
        <end position="113"/>
    </location>
</feature>
<dbReference type="Pfam" id="PF00009">
    <property type="entry name" value="GTP_EFTU"/>
    <property type="match status" value="1"/>
</dbReference>
<evidence type="ECO:0000256" key="2">
    <source>
        <dbReference type="ARBA" id="ARBA00007733"/>
    </source>
</evidence>
<feature type="compositionally biased region" description="Basic and acidic residues" evidence="12">
    <location>
        <begin position="543"/>
        <end position="575"/>
    </location>
</feature>
<name>A0A7S4P501_GUITH</name>
<feature type="region of interest" description="Disordered" evidence="12">
    <location>
        <begin position="439"/>
        <end position="496"/>
    </location>
</feature>
<feature type="compositionally biased region" description="Basic and acidic residues" evidence="12">
    <location>
        <begin position="509"/>
        <end position="521"/>
    </location>
</feature>
<keyword evidence="6" id="KW-0934">Plastid</keyword>
<proteinExistence type="inferred from homology"/>
<dbReference type="Pfam" id="PF11987">
    <property type="entry name" value="IF-2"/>
    <property type="match status" value="1"/>
</dbReference>
<evidence type="ECO:0000256" key="12">
    <source>
        <dbReference type="SAM" id="MobiDB-lite"/>
    </source>
</evidence>
<dbReference type="EMBL" id="HBKN01036813">
    <property type="protein sequence ID" value="CAE2323517.1"/>
    <property type="molecule type" value="Transcribed_RNA"/>
</dbReference>
<dbReference type="GO" id="GO:0005525">
    <property type="term" value="F:GTP binding"/>
    <property type="evidence" value="ECO:0007669"/>
    <property type="project" value="UniProtKB-KW"/>
</dbReference>
<feature type="region of interest" description="Disordered" evidence="12">
    <location>
        <begin position="509"/>
        <end position="718"/>
    </location>
</feature>
<evidence type="ECO:0000256" key="3">
    <source>
        <dbReference type="ARBA" id="ARBA00022528"/>
    </source>
</evidence>
<feature type="compositionally biased region" description="Basic residues" evidence="12">
    <location>
        <begin position="691"/>
        <end position="708"/>
    </location>
</feature>
<evidence type="ECO:0000256" key="9">
    <source>
        <dbReference type="ARBA" id="ARBA00022917"/>
    </source>
</evidence>
<dbReference type="InterPro" id="IPR012340">
    <property type="entry name" value="NA-bd_OB-fold"/>
</dbReference>
<dbReference type="GO" id="GO:0003924">
    <property type="term" value="F:GTPase activity"/>
    <property type="evidence" value="ECO:0007669"/>
    <property type="project" value="InterPro"/>
</dbReference>
<gene>
    <name evidence="15" type="ORF">GTHE00462_LOCUS28819</name>
</gene>
<feature type="compositionally biased region" description="Acidic residues" evidence="12">
    <location>
        <begin position="200"/>
        <end position="220"/>
    </location>
</feature>
<dbReference type="CDD" id="cd01887">
    <property type="entry name" value="IF2_eIF5B"/>
    <property type="match status" value="1"/>
</dbReference>
<dbReference type="InterPro" id="IPR027417">
    <property type="entry name" value="P-loop_NTPase"/>
</dbReference>
<evidence type="ECO:0000256" key="11">
    <source>
        <dbReference type="PROSITE-ProRule" id="PRU00209"/>
    </source>
</evidence>
<feature type="compositionally biased region" description="Basic residues" evidence="12">
    <location>
        <begin position="224"/>
        <end position="238"/>
    </location>
</feature>
<feature type="domain" description="Tr-type G" evidence="14">
    <location>
        <begin position="723"/>
        <end position="940"/>
    </location>
</feature>
<reference evidence="15" key="1">
    <citation type="submission" date="2021-01" db="EMBL/GenBank/DDBJ databases">
        <authorList>
            <person name="Corre E."/>
            <person name="Pelletier E."/>
            <person name="Niang G."/>
            <person name="Scheremetjew M."/>
            <person name="Finn R."/>
            <person name="Kale V."/>
            <person name="Holt S."/>
            <person name="Cochrane G."/>
            <person name="Meng A."/>
            <person name="Brown T."/>
            <person name="Cohen L."/>
        </authorList>
    </citation>
    <scope>NUCLEOTIDE SEQUENCE</scope>
    <source>
        <strain evidence="15">CCMP 2712</strain>
    </source>
</reference>
<dbReference type="GO" id="GO:0003743">
    <property type="term" value="F:translation initiation factor activity"/>
    <property type="evidence" value="ECO:0007669"/>
    <property type="project" value="UniProtKB-KW"/>
</dbReference>
<dbReference type="InterPro" id="IPR015760">
    <property type="entry name" value="TIF_IF2"/>
</dbReference>
<evidence type="ECO:0000256" key="10">
    <source>
        <dbReference type="ARBA" id="ARBA00023134"/>
    </source>
</evidence>
<comment type="similarity">
    <text evidence="2">Belongs to the TRAFAC class translation factor GTPase superfamily. Classic translation factor GTPase family. IF-2 subfamily.</text>
</comment>
<feature type="compositionally biased region" description="Acidic residues" evidence="12">
    <location>
        <begin position="135"/>
        <end position="152"/>
    </location>
</feature>
<feature type="compositionally biased region" description="Basic and acidic residues" evidence="12">
    <location>
        <begin position="247"/>
        <end position="262"/>
    </location>
</feature>
<dbReference type="Gene3D" id="2.40.50.140">
    <property type="entry name" value="Nucleic acid-binding proteins"/>
    <property type="match status" value="1"/>
</dbReference>
<keyword evidence="8 11" id="KW-0694">RNA-binding</keyword>
<feature type="compositionally biased region" description="Acidic residues" evidence="12">
    <location>
        <begin position="14"/>
        <end position="24"/>
    </location>
</feature>
<dbReference type="InterPro" id="IPR009000">
    <property type="entry name" value="Transl_B-barrel_sf"/>
</dbReference>
<keyword evidence="10" id="KW-0342">GTP-binding</keyword>
<evidence type="ECO:0000256" key="4">
    <source>
        <dbReference type="ARBA" id="ARBA00022540"/>
    </source>
</evidence>
<feature type="region of interest" description="Disordered" evidence="12">
    <location>
        <begin position="1"/>
        <end position="269"/>
    </location>
</feature>